<sequence>MQFEWDDAKNQLNIQKHGIDFQDACTIFDAAVLEWEQADALSEHGEIRINALGVMRGYEVFAVYCERQNGQLFALFQYGR</sequence>
<evidence type="ECO:0000313" key="2">
    <source>
        <dbReference type="Proteomes" id="UP000195442"/>
    </source>
</evidence>
<dbReference type="Pfam" id="PF04365">
    <property type="entry name" value="BrnT_toxin"/>
    <property type="match status" value="1"/>
</dbReference>
<reference evidence="2" key="1">
    <citation type="submission" date="2017-02" db="EMBL/GenBank/DDBJ databases">
        <authorList>
            <person name="Daims H."/>
        </authorList>
    </citation>
    <scope>NUCLEOTIDE SEQUENCE [LARGE SCALE GENOMIC DNA]</scope>
</reference>
<proteinExistence type="predicted"/>
<dbReference type="RefSeq" id="WP_087147816.1">
    <property type="nucleotide sequence ID" value="NZ_FUKJ01000335.1"/>
</dbReference>
<dbReference type="Gene3D" id="3.10.450.530">
    <property type="entry name" value="Ribonuclease toxin, BrnT, of type II toxin-antitoxin system"/>
    <property type="match status" value="1"/>
</dbReference>
<accession>A0A1R4HE23</accession>
<dbReference type="EMBL" id="FUKJ01000335">
    <property type="protein sequence ID" value="SJM94473.1"/>
    <property type="molecule type" value="Genomic_DNA"/>
</dbReference>
<protein>
    <recommendedName>
        <fullName evidence="3">BrnT family toxin</fullName>
    </recommendedName>
</protein>
<gene>
    <name evidence="1" type="ORF">CRENPOLYSF2_400015</name>
</gene>
<dbReference type="OrthoDB" id="9802417at2"/>
<dbReference type="Proteomes" id="UP000195442">
    <property type="component" value="Unassembled WGS sequence"/>
</dbReference>
<dbReference type="InterPro" id="IPR007460">
    <property type="entry name" value="BrnT_toxin"/>
</dbReference>
<dbReference type="InterPro" id="IPR038573">
    <property type="entry name" value="BrnT_sf"/>
</dbReference>
<name>A0A1R4HE23_9GAMM</name>
<evidence type="ECO:0000313" key="1">
    <source>
        <dbReference type="EMBL" id="SJM94473.1"/>
    </source>
</evidence>
<dbReference type="AlphaFoldDB" id="A0A1R4HE23"/>
<evidence type="ECO:0008006" key="3">
    <source>
        <dbReference type="Google" id="ProtNLM"/>
    </source>
</evidence>
<organism evidence="1 2">
    <name type="scientific">Crenothrix polyspora</name>
    <dbReference type="NCBI Taxonomy" id="360316"/>
    <lineage>
        <taxon>Bacteria</taxon>
        <taxon>Pseudomonadati</taxon>
        <taxon>Pseudomonadota</taxon>
        <taxon>Gammaproteobacteria</taxon>
        <taxon>Methylococcales</taxon>
        <taxon>Crenotrichaceae</taxon>
        <taxon>Crenothrix</taxon>
    </lineage>
</organism>
<keyword evidence="2" id="KW-1185">Reference proteome</keyword>